<keyword evidence="2" id="KW-1185">Reference proteome</keyword>
<dbReference type="EMBL" id="AP015035">
    <property type="protein sequence ID" value="BAT79084.1"/>
    <property type="molecule type" value="Genomic_DNA"/>
</dbReference>
<proteinExistence type="predicted"/>
<dbReference type="Proteomes" id="UP000291084">
    <property type="component" value="Chromosome 2"/>
</dbReference>
<dbReference type="AlphaFoldDB" id="A0A0S3REU9"/>
<sequence length="76" mass="8448">MSSFNLIFTVLHECIIPHVSENQAFITGPALPLSQKCCVKYADLAVVGTMASESYKNLPESYFNYSGLGYWEAHLT</sequence>
<evidence type="ECO:0000313" key="1">
    <source>
        <dbReference type="EMBL" id="BAT79084.1"/>
    </source>
</evidence>
<gene>
    <name evidence="1" type="primary">Vigan.02G189700</name>
    <name evidence="1" type="ORF">VIGAN_02189700</name>
</gene>
<name>A0A0S3REU9_PHAAN</name>
<organism evidence="1 2">
    <name type="scientific">Vigna angularis var. angularis</name>
    <dbReference type="NCBI Taxonomy" id="157739"/>
    <lineage>
        <taxon>Eukaryota</taxon>
        <taxon>Viridiplantae</taxon>
        <taxon>Streptophyta</taxon>
        <taxon>Embryophyta</taxon>
        <taxon>Tracheophyta</taxon>
        <taxon>Spermatophyta</taxon>
        <taxon>Magnoliopsida</taxon>
        <taxon>eudicotyledons</taxon>
        <taxon>Gunneridae</taxon>
        <taxon>Pentapetalae</taxon>
        <taxon>rosids</taxon>
        <taxon>fabids</taxon>
        <taxon>Fabales</taxon>
        <taxon>Fabaceae</taxon>
        <taxon>Papilionoideae</taxon>
        <taxon>50 kb inversion clade</taxon>
        <taxon>NPAAA clade</taxon>
        <taxon>indigoferoid/millettioid clade</taxon>
        <taxon>Phaseoleae</taxon>
        <taxon>Vigna</taxon>
    </lineage>
</organism>
<evidence type="ECO:0000313" key="2">
    <source>
        <dbReference type="Proteomes" id="UP000291084"/>
    </source>
</evidence>
<protein>
    <submittedName>
        <fullName evidence="1">Uncharacterized protein</fullName>
    </submittedName>
</protein>
<reference evidence="1 2" key="1">
    <citation type="journal article" date="2015" name="Sci. Rep.">
        <title>The power of single molecule real-time sequencing technology in the de novo assembly of a eukaryotic genome.</title>
        <authorList>
            <person name="Sakai H."/>
            <person name="Naito K."/>
            <person name="Ogiso-Tanaka E."/>
            <person name="Takahashi Y."/>
            <person name="Iseki K."/>
            <person name="Muto C."/>
            <person name="Satou K."/>
            <person name="Teruya K."/>
            <person name="Shiroma A."/>
            <person name="Shimoji M."/>
            <person name="Hirano T."/>
            <person name="Itoh T."/>
            <person name="Kaga A."/>
            <person name="Tomooka N."/>
        </authorList>
    </citation>
    <scope>NUCLEOTIDE SEQUENCE [LARGE SCALE GENOMIC DNA]</scope>
    <source>
        <strain evidence="2">cv. Shumari</strain>
    </source>
</reference>
<accession>A0A0S3REU9</accession>